<dbReference type="InterPro" id="IPR013986">
    <property type="entry name" value="DExx_box_DNA_helicase_dom_sf"/>
</dbReference>
<keyword evidence="4 10" id="KW-0378">Hydrolase</keyword>
<keyword evidence="5 10" id="KW-0347">Helicase</keyword>
<feature type="compositionally biased region" description="Acidic residues" evidence="11">
    <location>
        <begin position="797"/>
        <end position="807"/>
    </location>
</feature>
<evidence type="ECO:0000256" key="5">
    <source>
        <dbReference type="ARBA" id="ARBA00022806"/>
    </source>
</evidence>
<dbReference type="Pfam" id="PF04257">
    <property type="entry name" value="Exonuc_V_gamma"/>
    <property type="match status" value="1"/>
</dbReference>
<evidence type="ECO:0000256" key="1">
    <source>
        <dbReference type="ARBA" id="ARBA00022722"/>
    </source>
</evidence>
<evidence type="ECO:0000256" key="7">
    <source>
        <dbReference type="ARBA" id="ARBA00022840"/>
    </source>
</evidence>
<comment type="miscellaneous">
    <text evidence="10">In the RecBCD complex, RecB has a slow 3'-5' helicase, an exonuclease activity and loads RecA onto ssDNA, RecD has a fast 5'-3' helicase activity, while RecC stimulates the ATPase and processivity of the RecB helicase and contributes to recognition of the Chi site.</text>
</comment>
<dbReference type="RefSeq" id="WP_136349336.1">
    <property type="nucleotide sequence ID" value="NZ_SSOC01000006.1"/>
</dbReference>
<protein>
    <recommendedName>
        <fullName evidence="10">RecBCD enzyme subunit RecC</fullName>
    </recommendedName>
    <alternativeName>
        <fullName evidence="10">Exonuclease V subunit RecC</fullName>
        <shortName evidence="10">ExoV subunit RecC</shortName>
    </alternativeName>
    <alternativeName>
        <fullName evidence="10">Helicase/nuclease RecBCD subunit RecC</fullName>
    </alternativeName>
</protein>
<dbReference type="PANTHER" id="PTHR30591">
    <property type="entry name" value="RECBCD ENZYME SUBUNIT RECC"/>
    <property type="match status" value="1"/>
</dbReference>
<dbReference type="PIRSF" id="PIRSF000980">
    <property type="entry name" value="RecC"/>
    <property type="match status" value="1"/>
</dbReference>
<keyword evidence="6 10" id="KW-0269">Exonuclease</keyword>
<dbReference type="Gene3D" id="3.40.50.300">
    <property type="entry name" value="P-loop containing nucleotide triphosphate hydrolases"/>
    <property type="match status" value="2"/>
</dbReference>
<dbReference type="Proteomes" id="UP000308430">
    <property type="component" value="Unassembled WGS sequence"/>
</dbReference>
<dbReference type="Gene3D" id="1.10.10.160">
    <property type="match status" value="1"/>
</dbReference>
<evidence type="ECO:0000313" key="14">
    <source>
        <dbReference type="Proteomes" id="UP000308430"/>
    </source>
</evidence>
<name>A0A4S4ASJ8_9RHOO</name>
<keyword evidence="14" id="KW-1185">Reference proteome</keyword>
<evidence type="ECO:0000256" key="2">
    <source>
        <dbReference type="ARBA" id="ARBA00022741"/>
    </source>
</evidence>
<sequence length="1121" mass="122007">MFAVAFSNRFEVLLDLLLDRLAEERPGPFGRRELVVPSSALRRHVELAVAGREGVAADLGFDFLAQWLWKQIRRAVPDIAERSPYAPALLAWRIHALLGEDGAWTAAHRRLADYLAAADERMRYELAVRIARVFDHYLTYRPNWLAAWGEGRGALPADAGAAQRADEAWQAELWRHLQANMPRRQEHPAAAFVRLLRGMDARQLGELGLPARVHVFGLPALPPLYLDLLRELGRVVDVRLYLLNPCREYWFDVVDARRLSWLARRQADLFLDTGNRLLAAWGRQTQAQIDQLFEGEHEVAEEAVFVEHPGGHLLARVHNAILDLAELEPGSVELDAVDRSIEVHVCHSRVRELEALHDRLLGLFAADPALRPADVLVLTPDLEGCAPLIEAVFGTAPAARRIPWRITGLAASGENAVARVLDTLLAMAAGRFPASQVFGLLQQPVVAARFGLDAQALERVHEWMRASGMRWGLRGADAGHAAPWSLEEGLHRLYLGWAAGGGVAAPFAGRVGAQGPEGGEALALGRLWRYLDTLKQLREQLLRPHDAAGWRRVLNGVLDRLVADGADRADDLRAVRAAIAALAGEIEAAGVRAEVSLDVARVALAAHLDDPARGGVPGGEVTFSALSALRGLPCKVVAVIGLDQGAFPGSARADEFDLMAAFPRKGDRQRRDDERNLFLDVLLATREVLHLSYTGRGVRDGAELPPSVLVDELLDVLAESCATDAGDPAALAAARRRLVVEHPLQAFSAEYFLPAERSDLRLLSHHEEYAAALAARLAASAAPVQQDACAFAGDGREDGDEDDEDDSPGPGGDAPPFFNAPLPPPEPAWREVSLARLTRFLRNPCRYLLRERLGLELPEGGEELADVEPFLPERAARRALAARLAPLLEGGQIADADTLLAVARAGAEYPAGTLGDDALRAELSQLNDYAERLRAARAGRALAAHEARVVVLLDGEAWSLSASFADLREDGWTLARYEDAGVGDYLAAWLGHLLLCADPPAGGAYPTRVVARDGDALLRVLPADEARARLAELLGCYRDGLRRPLPFFLWTAWAYVIEGRKRSAARKRWEGGPQASYAESRDAAIRLALRGAGEVLDDAFFARAEALLGPLLDALAQPDAG</sequence>
<evidence type="ECO:0000256" key="6">
    <source>
        <dbReference type="ARBA" id="ARBA00022839"/>
    </source>
</evidence>
<dbReference type="SUPFAM" id="SSF52980">
    <property type="entry name" value="Restriction endonuclease-like"/>
    <property type="match status" value="1"/>
</dbReference>
<keyword evidence="3 10" id="KW-0227">DNA damage</keyword>
<dbReference type="GO" id="GO:0005524">
    <property type="term" value="F:ATP binding"/>
    <property type="evidence" value="ECO:0007669"/>
    <property type="project" value="UniProtKB-UniRule"/>
</dbReference>
<reference evidence="13 14" key="1">
    <citation type="submission" date="2019-04" db="EMBL/GenBank/DDBJ databases">
        <title>Azoarcus nasutitermitis sp. nov. isolated from termite nest.</title>
        <authorList>
            <person name="Lin S.-Y."/>
            <person name="Hameed A."/>
            <person name="Hsu Y.-H."/>
            <person name="Young C.-C."/>
        </authorList>
    </citation>
    <scope>NUCLEOTIDE SEQUENCE [LARGE SCALE GENOMIC DNA]</scope>
    <source>
        <strain evidence="13 14">CC-YHH838</strain>
    </source>
</reference>
<evidence type="ECO:0000256" key="3">
    <source>
        <dbReference type="ARBA" id="ARBA00022763"/>
    </source>
</evidence>
<keyword evidence="9 10" id="KW-0234">DNA repair</keyword>
<gene>
    <name evidence="10 13" type="primary">recC</name>
    <name evidence="13" type="ORF">E6C76_16440</name>
</gene>
<comment type="similarity">
    <text evidence="10">Belongs to the RecC family.</text>
</comment>
<dbReference type="GO" id="GO:0008854">
    <property type="term" value="F:exodeoxyribonuclease V activity"/>
    <property type="evidence" value="ECO:0007669"/>
    <property type="project" value="InterPro"/>
</dbReference>
<dbReference type="Gene3D" id="3.40.50.10930">
    <property type="match status" value="1"/>
</dbReference>
<dbReference type="EMBL" id="SSOC01000006">
    <property type="protein sequence ID" value="THF62855.1"/>
    <property type="molecule type" value="Genomic_DNA"/>
</dbReference>
<dbReference type="HAMAP" id="MF_01486">
    <property type="entry name" value="RecC"/>
    <property type="match status" value="1"/>
</dbReference>
<evidence type="ECO:0000256" key="10">
    <source>
        <dbReference type="HAMAP-Rule" id="MF_01486"/>
    </source>
</evidence>
<evidence type="ECO:0000313" key="13">
    <source>
        <dbReference type="EMBL" id="THF62855.1"/>
    </source>
</evidence>
<dbReference type="PANTHER" id="PTHR30591:SF1">
    <property type="entry name" value="RECBCD ENZYME SUBUNIT RECC"/>
    <property type="match status" value="1"/>
</dbReference>
<dbReference type="Pfam" id="PF17946">
    <property type="entry name" value="RecC_C"/>
    <property type="match status" value="1"/>
</dbReference>
<evidence type="ECO:0000256" key="9">
    <source>
        <dbReference type="ARBA" id="ARBA00023204"/>
    </source>
</evidence>
<evidence type="ECO:0000256" key="11">
    <source>
        <dbReference type="SAM" id="MobiDB-lite"/>
    </source>
</evidence>
<keyword evidence="1 10" id="KW-0540">Nuclease</keyword>
<dbReference type="GO" id="GO:0003678">
    <property type="term" value="F:DNA helicase activity"/>
    <property type="evidence" value="ECO:0007669"/>
    <property type="project" value="UniProtKB-UniRule"/>
</dbReference>
<dbReference type="GO" id="GO:0000724">
    <property type="term" value="P:double-strand break repair via homologous recombination"/>
    <property type="evidence" value="ECO:0007669"/>
    <property type="project" value="UniProtKB-UniRule"/>
</dbReference>
<dbReference type="AlphaFoldDB" id="A0A4S4ASJ8"/>
<keyword evidence="8 10" id="KW-0238">DNA-binding</keyword>
<organism evidence="13 14">
    <name type="scientific">Pseudothauera nasutitermitis</name>
    <dbReference type="NCBI Taxonomy" id="2565930"/>
    <lineage>
        <taxon>Bacteria</taxon>
        <taxon>Pseudomonadati</taxon>
        <taxon>Pseudomonadota</taxon>
        <taxon>Betaproteobacteria</taxon>
        <taxon>Rhodocyclales</taxon>
        <taxon>Zoogloeaceae</taxon>
        <taxon>Pseudothauera</taxon>
    </lineage>
</organism>
<evidence type="ECO:0000256" key="4">
    <source>
        <dbReference type="ARBA" id="ARBA00022801"/>
    </source>
</evidence>
<dbReference type="GO" id="GO:0003677">
    <property type="term" value="F:DNA binding"/>
    <property type="evidence" value="ECO:0007669"/>
    <property type="project" value="UniProtKB-UniRule"/>
</dbReference>
<dbReference type="SUPFAM" id="SSF52540">
    <property type="entry name" value="P-loop containing nucleoside triphosphate hydrolases"/>
    <property type="match status" value="2"/>
</dbReference>
<evidence type="ECO:0000259" key="12">
    <source>
        <dbReference type="Pfam" id="PF17946"/>
    </source>
</evidence>
<dbReference type="InterPro" id="IPR041500">
    <property type="entry name" value="RecC_C"/>
</dbReference>
<dbReference type="OrthoDB" id="9762834at2"/>
<comment type="function">
    <text evidence="10">A helicase/nuclease that prepares dsDNA breaks (DSB) for recombinational DNA repair. Binds to DSBs and unwinds DNA via a highly rapid and processive ATP-dependent bidirectional helicase activity. Unwinds dsDNA until it encounters a Chi (crossover hotspot instigator) sequence from the 3' direction. Cuts ssDNA a few nucleotides 3' to the Chi site. The properties and activities of the enzyme are changed at Chi. The Chi-altered holoenzyme produces a long 3'-ssDNA overhang and facilitates RecA-binding to the ssDNA for homologous DNA recombination and repair. Holoenzyme degrades any linearized DNA that is unable to undergo homologous recombination. In the holoenzyme this subunit recognizes the wild-type Chi sequence, and when added to isolated RecB increases its ATP-dependent helicase processivity.</text>
</comment>
<proteinExistence type="inferred from homology"/>
<dbReference type="InterPro" id="IPR011335">
    <property type="entry name" value="Restrct_endonuc-II-like"/>
</dbReference>
<feature type="domain" description="RecC C-terminal" evidence="12">
    <location>
        <begin position="829"/>
        <end position="1056"/>
    </location>
</feature>
<comment type="subunit">
    <text evidence="10">Heterotrimer of RecB, RecC and RecD. All subunits contribute to DNA-binding.</text>
</comment>
<keyword evidence="7 10" id="KW-0067">ATP-binding</keyword>
<dbReference type="InterPro" id="IPR006697">
    <property type="entry name" value="RecC"/>
</dbReference>
<accession>A0A4S4ASJ8</accession>
<dbReference type="NCBIfam" id="TIGR01450">
    <property type="entry name" value="recC"/>
    <property type="match status" value="1"/>
</dbReference>
<evidence type="ECO:0000256" key="8">
    <source>
        <dbReference type="ARBA" id="ARBA00023125"/>
    </source>
</evidence>
<keyword evidence="2 10" id="KW-0547">Nucleotide-binding</keyword>
<dbReference type="InterPro" id="IPR027417">
    <property type="entry name" value="P-loop_NTPase"/>
</dbReference>
<dbReference type="GO" id="GO:0009338">
    <property type="term" value="C:exodeoxyribonuclease V complex"/>
    <property type="evidence" value="ECO:0007669"/>
    <property type="project" value="InterPro"/>
</dbReference>
<feature type="region of interest" description="Disordered" evidence="11">
    <location>
        <begin position="791"/>
        <end position="825"/>
    </location>
</feature>
<comment type="caution">
    <text evidence="13">The sequence shown here is derived from an EMBL/GenBank/DDBJ whole genome shotgun (WGS) entry which is preliminary data.</text>
</comment>